<reference evidence="2" key="1">
    <citation type="submission" date="2022-08" db="EMBL/GenBank/DDBJ databases">
        <title>Complete Genome Sequences of 2 Bosea sp. soil isolates.</title>
        <authorList>
            <person name="Alvarez Arevalo M."/>
            <person name="Sterndorff E.B."/>
            <person name="Faurdal D."/>
            <person name="Joergensen T.S."/>
            <person name="Weber T."/>
        </authorList>
    </citation>
    <scope>NUCLEOTIDE SEQUENCE</scope>
    <source>
        <strain evidence="2">NBC_00436</strain>
    </source>
</reference>
<gene>
    <name evidence="2" type="ORF">NWE54_03920</name>
</gene>
<evidence type="ECO:0000313" key="2">
    <source>
        <dbReference type="EMBL" id="UZF87942.1"/>
    </source>
</evidence>
<dbReference type="EMBL" id="CP102774">
    <property type="protein sequence ID" value="UZF87942.1"/>
    <property type="molecule type" value="Genomic_DNA"/>
</dbReference>
<sequence>MALEVSLLRRQLLALGLLRGAGLVLLTLARFARLWRLNACRRDLARARRE</sequence>
<name>A0A9E8CLG5_9HYPH</name>
<dbReference type="AlphaFoldDB" id="A0A9E8CLG5"/>
<proteinExistence type="predicted"/>
<evidence type="ECO:0000256" key="1">
    <source>
        <dbReference type="SAM" id="Phobius"/>
    </source>
</evidence>
<protein>
    <submittedName>
        <fullName evidence="2">Uncharacterized protein</fullName>
    </submittedName>
</protein>
<keyword evidence="1" id="KW-0472">Membrane</keyword>
<organism evidence="2">
    <name type="scientific">Bosea sp. NBC_00436</name>
    <dbReference type="NCBI Taxonomy" id="2969620"/>
    <lineage>
        <taxon>Bacteria</taxon>
        <taxon>Pseudomonadati</taxon>
        <taxon>Pseudomonadota</taxon>
        <taxon>Alphaproteobacteria</taxon>
        <taxon>Hyphomicrobiales</taxon>
        <taxon>Boseaceae</taxon>
        <taxon>Bosea</taxon>
    </lineage>
</organism>
<feature type="transmembrane region" description="Helical" evidence="1">
    <location>
        <begin position="12"/>
        <end position="32"/>
    </location>
</feature>
<accession>A0A9E8CLG5</accession>
<keyword evidence="1" id="KW-1133">Transmembrane helix</keyword>
<keyword evidence="1" id="KW-0812">Transmembrane</keyword>